<accession>A0A1B0BGX6</accession>
<keyword evidence="2" id="KW-1185">Reference proteome</keyword>
<evidence type="ECO:0000313" key="1">
    <source>
        <dbReference type="EnsemblMetazoa" id="GPPI029704-PA"/>
    </source>
</evidence>
<organism evidence="1 2">
    <name type="scientific">Glossina palpalis gambiensis</name>
    <dbReference type="NCBI Taxonomy" id="67801"/>
    <lineage>
        <taxon>Eukaryota</taxon>
        <taxon>Metazoa</taxon>
        <taxon>Ecdysozoa</taxon>
        <taxon>Arthropoda</taxon>
        <taxon>Hexapoda</taxon>
        <taxon>Insecta</taxon>
        <taxon>Pterygota</taxon>
        <taxon>Neoptera</taxon>
        <taxon>Endopterygota</taxon>
        <taxon>Diptera</taxon>
        <taxon>Brachycera</taxon>
        <taxon>Muscomorpha</taxon>
        <taxon>Hippoboscoidea</taxon>
        <taxon>Glossinidae</taxon>
        <taxon>Glossina</taxon>
    </lineage>
</organism>
<name>A0A1B0BGX6_9MUSC</name>
<dbReference type="EnsemblMetazoa" id="GPPI029704-RA">
    <property type="protein sequence ID" value="GPPI029704-PA"/>
    <property type="gene ID" value="GPPI029704"/>
</dbReference>
<dbReference type="Proteomes" id="UP000092460">
    <property type="component" value="Unassembled WGS sequence"/>
</dbReference>
<sequence>MFVYAMECYHSRFVSICHEADMSNMPKFGKSLQKEPLPCSWNYAGSLTNCYCFVMGNDQVLQIVALMYNKY</sequence>
<reference evidence="2" key="1">
    <citation type="submission" date="2015-01" db="EMBL/GenBank/DDBJ databases">
        <authorList>
            <person name="Aksoy S."/>
            <person name="Warren W."/>
            <person name="Wilson R.K."/>
        </authorList>
    </citation>
    <scope>NUCLEOTIDE SEQUENCE [LARGE SCALE GENOMIC DNA]</scope>
    <source>
        <strain evidence="2">IAEA</strain>
    </source>
</reference>
<evidence type="ECO:0000313" key="2">
    <source>
        <dbReference type="Proteomes" id="UP000092460"/>
    </source>
</evidence>
<dbReference type="AlphaFoldDB" id="A0A1B0BGX6"/>
<dbReference type="VEuPathDB" id="VectorBase:GPPI029704"/>
<dbReference type="EMBL" id="JXJN01014085">
    <property type="status" value="NOT_ANNOTATED_CDS"/>
    <property type="molecule type" value="Genomic_DNA"/>
</dbReference>
<reference evidence="1" key="2">
    <citation type="submission" date="2020-05" db="UniProtKB">
        <authorList>
            <consortium name="EnsemblMetazoa"/>
        </authorList>
    </citation>
    <scope>IDENTIFICATION</scope>
    <source>
        <strain evidence="1">IAEA</strain>
    </source>
</reference>
<protein>
    <submittedName>
        <fullName evidence="1">Uncharacterized protein</fullName>
    </submittedName>
</protein>
<proteinExistence type="predicted"/>